<evidence type="ECO:0000313" key="2">
    <source>
        <dbReference type="Proteomes" id="UP000324585"/>
    </source>
</evidence>
<comment type="caution">
    <text evidence="1">The sequence shown here is derived from an EMBL/GenBank/DDBJ whole genome shotgun (WGS) entry which is preliminary data.</text>
</comment>
<proteinExistence type="predicted"/>
<dbReference type="EMBL" id="VRMN01000001">
    <property type="protein sequence ID" value="KAA8499509.1"/>
    <property type="molecule type" value="Genomic_DNA"/>
</dbReference>
<sequence length="278" mass="30597">MRYISSSTYTYSSKSASHKRQAGQACAPCKVKGCLSDGETATHSDTDSNAMSALRHTARLLSGRRIILASMMRSSFDRQPCEATAARGAALLVGSNVAHRAGFASSAGAGAGSPRVQDLCARAREQLETLYKADWTTVEDEDVEGLDKILESFRFVLANDDASSEQTEVMAETYAARHASVITAHYAEFVRWTMRMNLYSTGWLGEARPPKEQLLADATSALEDYPKFIDSIGSDRVRKKVAHELGIKIIQLRQTLQLPEYSTKFPSMATDHVVTREY</sequence>
<name>A0A5J4Z640_PORPP</name>
<protein>
    <submittedName>
        <fullName evidence="1">Uncharacterized protein</fullName>
    </submittedName>
</protein>
<evidence type="ECO:0000313" key="1">
    <source>
        <dbReference type="EMBL" id="KAA8499509.1"/>
    </source>
</evidence>
<keyword evidence="2" id="KW-1185">Reference proteome</keyword>
<dbReference type="Proteomes" id="UP000324585">
    <property type="component" value="Unassembled WGS sequence"/>
</dbReference>
<reference evidence="2" key="1">
    <citation type="journal article" date="2019" name="Nat. Commun.">
        <title>Expansion of phycobilisome linker gene families in mesophilic red algae.</title>
        <authorList>
            <person name="Lee J."/>
            <person name="Kim D."/>
            <person name="Bhattacharya D."/>
            <person name="Yoon H.S."/>
        </authorList>
    </citation>
    <scope>NUCLEOTIDE SEQUENCE [LARGE SCALE GENOMIC DNA]</scope>
    <source>
        <strain evidence="2">CCMP 1328</strain>
    </source>
</reference>
<gene>
    <name evidence="1" type="ORF">FVE85_7094</name>
</gene>
<accession>A0A5J4Z640</accession>
<dbReference type="OrthoDB" id="1838at2759"/>
<dbReference type="AlphaFoldDB" id="A0A5J4Z640"/>
<organism evidence="1 2">
    <name type="scientific">Porphyridium purpureum</name>
    <name type="common">Red alga</name>
    <name type="synonym">Porphyridium cruentum</name>
    <dbReference type="NCBI Taxonomy" id="35688"/>
    <lineage>
        <taxon>Eukaryota</taxon>
        <taxon>Rhodophyta</taxon>
        <taxon>Bangiophyceae</taxon>
        <taxon>Porphyridiales</taxon>
        <taxon>Porphyridiaceae</taxon>
        <taxon>Porphyridium</taxon>
    </lineage>
</organism>